<keyword evidence="1" id="KW-0812">Transmembrane</keyword>
<gene>
    <name evidence="1" type="ORF">BSAL_79170</name>
</gene>
<dbReference type="VEuPathDB" id="TriTrypDB:BSAL_79170"/>
<name>A0A0S4J4C9_BODSA</name>
<keyword evidence="2" id="KW-1185">Reference proteome</keyword>
<protein>
    <submittedName>
        <fullName evidence="1">Transmembrane protein, putative</fullName>
    </submittedName>
</protein>
<dbReference type="AlphaFoldDB" id="A0A0S4J4C9"/>
<evidence type="ECO:0000313" key="2">
    <source>
        <dbReference type="Proteomes" id="UP000051952"/>
    </source>
</evidence>
<accession>A0A0S4J4C9</accession>
<reference evidence="2" key="1">
    <citation type="submission" date="2015-09" db="EMBL/GenBank/DDBJ databases">
        <authorList>
            <consortium name="Pathogen Informatics"/>
        </authorList>
    </citation>
    <scope>NUCLEOTIDE SEQUENCE [LARGE SCALE GENOMIC DNA]</scope>
    <source>
        <strain evidence="2">Lake Konstanz</strain>
    </source>
</reference>
<dbReference type="Proteomes" id="UP000051952">
    <property type="component" value="Unassembled WGS sequence"/>
</dbReference>
<sequence>MTIYIFCSSLLPQLLHVLFVFGPFFSSIFLPPFPVYSLTCFCRFCHHSCHTNQVFVTRRCSKKKKIDSRSKARAMFVSSFFFPLFLRRHILRPVTFVQQIFFLCRPFLLKINKTNKHAPVYHTERCTSIDFKTTVFFSPLPYLNHTFENDHRRHLWTPPATLLSAVAFSFYCVTQTHTSAKRLWAPLAT</sequence>
<organism evidence="1 2">
    <name type="scientific">Bodo saltans</name>
    <name type="common">Flagellated protozoan</name>
    <dbReference type="NCBI Taxonomy" id="75058"/>
    <lineage>
        <taxon>Eukaryota</taxon>
        <taxon>Discoba</taxon>
        <taxon>Euglenozoa</taxon>
        <taxon>Kinetoplastea</taxon>
        <taxon>Metakinetoplastina</taxon>
        <taxon>Eubodonida</taxon>
        <taxon>Bodonidae</taxon>
        <taxon>Bodo</taxon>
    </lineage>
</organism>
<keyword evidence="1" id="KW-0472">Membrane</keyword>
<evidence type="ECO:0000313" key="1">
    <source>
        <dbReference type="EMBL" id="CUG42263.1"/>
    </source>
</evidence>
<dbReference type="EMBL" id="CYKH01000801">
    <property type="protein sequence ID" value="CUG42263.1"/>
    <property type="molecule type" value="Genomic_DNA"/>
</dbReference>
<proteinExistence type="predicted"/>